<dbReference type="InterPro" id="IPR025943">
    <property type="entry name" value="Sigma_54_int_dom_ATP-bd_2"/>
</dbReference>
<accession>A0A1F5VHF2</accession>
<keyword evidence="1 7" id="KW-0597">Phosphoprotein</keyword>
<dbReference type="Pfam" id="PF00158">
    <property type="entry name" value="Sigma54_activat"/>
    <property type="match status" value="1"/>
</dbReference>
<dbReference type="InterPro" id="IPR025944">
    <property type="entry name" value="Sigma_54_int_dom_CS"/>
</dbReference>
<dbReference type="FunFam" id="3.40.50.300:FF:000006">
    <property type="entry name" value="DNA-binding transcriptional regulator NtrC"/>
    <property type="match status" value="1"/>
</dbReference>
<evidence type="ECO:0000256" key="5">
    <source>
        <dbReference type="ARBA" id="ARBA00023125"/>
    </source>
</evidence>
<keyword evidence="2" id="KW-0547">Nucleotide-binding</keyword>
<dbReference type="GO" id="GO:0043565">
    <property type="term" value="F:sequence-specific DNA binding"/>
    <property type="evidence" value="ECO:0007669"/>
    <property type="project" value="InterPro"/>
</dbReference>
<dbReference type="GO" id="GO:0000160">
    <property type="term" value="P:phosphorelay signal transduction system"/>
    <property type="evidence" value="ECO:0007669"/>
    <property type="project" value="InterPro"/>
</dbReference>
<dbReference type="SMART" id="SM00448">
    <property type="entry name" value="REC"/>
    <property type="match status" value="1"/>
</dbReference>
<dbReference type="Gene3D" id="1.10.10.60">
    <property type="entry name" value="Homeodomain-like"/>
    <property type="match status" value="1"/>
</dbReference>
<dbReference type="PRINTS" id="PR01590">
    <property type="entry name" value="HTHFIS"/>
</dbReference>
<dbReference type="GO" id="GO:0006355">
    <property type="term" value="P:regulation of DNA-templated transcription"/>
    <property type="evidence" value="ECO:0007669"/>
    <property type="project" value="InterPro"/>
</dbReference>
<dbReference type="PROSITE" id="PS00676">
    <property type="entry name" value="SIGMA54_INTERACT_2"/>
    <property type="match status" value="1"/>
</dbReference>
<dbReference type="PANTHER" id="PTHR32071:SF17">
    <property type="entry name" value="TRANSCRIPTIONAL REGULATOR (NTRC FAMILY)"/>
    <property type="match status" value="1"/>
</dbReference>
<proteinExistence type="predicted"/>
<dbReference type="InterPro" id="IPR058031">
    <property type="entry name" value="AAA_lid_NorR"/>
</dbReference>
<dbReference type="Pfam" id="PF02954">
    <property type="entry name" value="HTH_8"/>
    <property type="match status" value="1"/>
</dbReference>
<reference evidence="10 11" key="1">
    <citation type="journal article" date="2016" name="Nat. Commun.">
        <title>Thousands of microbial genomes shed light on interconnected biogeochemical processes in an aquifer system.</title>
        <authorList>
            <person name="Anantharaman K."/>
            <person name="Brown C.T."/>
            <person name="Hug L.A."/>
            <person name="Sharon I."/>
            <person name="Castelle C.J."/>
            <person name="Probst A.J."/>
            <person name="Thomas B.C."/>
            <person name="Singh A."/>
            <person name="Wilkins M.J."/>
            <person name="Karaoz U."/>
            <person name="Brodie E.L."/>
            <person name="Williams K.H."/>
            <person name="Hubbard S.S."/>
            <person name="Banfield J.F."/>
        </authorList>
    </citation>
    <scope>NUCLEOTIDE SEQUENCE [LARGE SCALE GENOMIC DNA]</scope>
</reference>
<dbReference type="InterPro" id="IPR001789">
    <property type="entry name" value="Sig_transdc_resp-reg_receiver"/>
</dbReference>
<gene>
    <name evidence="10" type="ORF">A2Y62_06290</name>
</gene>
<protein>
    <recommendedName>
        <fullName evidence="12">Fis family transcriptional regulator</fullName>
    </recommendedName>
</protein>
<feature type="modified residue" description="4-aspartylphosphate" evidence="7">
    <location>
        <position position="53"/>
    </location>
</feature>
<dbReference type="SUPFAM" id="SSF52172">
    <property type="entry name" value="CheY-like"/>
    <property type="match status" value="1"/>
</dbReference>
<dbReference type="InterPro" id="IPR027417">
    <property type="entry name" value="P-loop_NTPase"/>
</dbReference>
<feature type="domain" description="Response regulatory" evidence="9">
    <location>
        <begin position="4"/>
        <end position="118"/>
    </location>
</feature>
<dbReference type="STRING" id="1817863.A2Y62_06290"/>
<evidence type="ECO:0000256" key="1">
    <source>
        <dbReference type="ARBA" id="ARBA00022553"/>
    </source>
</evidence>
<evidence type="ECO:0008006" key="12">
    <source>
        <dbReference type="Google" id="ProtNLM"/>
    </source>
</evidence>
<keyword evidence="6" id="KW-0804">Transcription</keyword>
<dbReference type="InterPro" id="IPR009057">
    <property type="entry name" value="Homeodomain-like_sf"/>
</dbReference>
<sequence length="448" mass="51224">MMKRILIVDDEKNIRLSLSNFLKVEGYETIESEDGEEAIKLLDREDIDIVILDLFMPGLDGMEALKIMKQRHENIPVIMLTAHGNTERAVQAIKHGAYDFLDKPPNTDKMLVAIYNALDMKQLREEKNELESLSYGKEKLIGESTLMKELYQQIERVAPLNTRVLIVGESGTGKELVALAIHKKSKRKERRFIKVNCAAIPSELFESEFFGHEKGSFTGAISKKIGKFEKADGGTLFLDEVGDIPLHLQPKILRAIQYGEIQRIGSDKEIYVDVRIIAATNRDLQKAVSENKFREDLFYRLNVFPISVPPLREHKEDILPLTNHFVNQIAVENNFKSPSIDDSAINALMNYDYPGNIRELRNILERVLILSSSETISDSHITSVIGIKHDDEHYGDDLKGKVLSTEKKVIEETLEKYNWNISKAAKHLGLERSHLYKKMNKLNIKRQR</sequence>
<dbReference type="InterPro" id="IPR003593">
    <property type="entry name" value="AAA+_ATPase"/>
</dbReference>
<dbReference type="Gene3D" id="3.40.50.300">
    <property type="entry name" value="P-loop containing nucleotide triphosphate hydrolases"/>
    <property type="match status" value="1"/>
</dbReference>
<evidence type="ECO:0000313" key="10">
    <source>
        <dbReference type="EMBL" id="OGF62750.1"/>
    </source>
</evidence>
<dbReference type="InterPro" id="IPR011006">
    <property type="entry name" value="CheY-like_superfamily"/>
</dbReference>
<dbReference type="SUPFAM" id="SSF52540">
    <property type="entry name" value="P-loop containing nucleoside triphosphate hydrolases"/>
    <property type="match status" value="1"/>
</dbReference>
<comment type="caution">
    <text evidence="10">The sequence shown here is derived from an EMBL/GenBank/DDBJ whole genome shotgun (WGS) entry which is preliminary data.</text>
</comment>
<dbReference type="InterPro" id="IPR002197">
    <property type="entry name" value="HTH_Fis"/>
</dbReference>
<evidence type="ECO:0000256" key="6">
    <source>
        <dbReference type="ARBA" id="ARBA00023163"/>
    </source>
</evidence>
<dbReference type="Pfam" id="PF00072">
    <property type="entry name" value="Response_reg"/>
    <property type="match status" value="1"/>
</dbReference>
<keyword evidence="4" id="KW-0805">Transcription regulation</keyword>
<dbReference type="Gene3D" id="3.40.50.2300">
    <property type="match status" value="1"/>
</dbReference>
<dbReference type="PROSITE" id="PS50045">
    <property type="entry name" value="SIGMA54_INTERACT_4"/>
    <property type="match status" value="1"/>
</dbReference>
<dbReference type="PROSITE" id="PS00688">
    <property type="entry name" value="SIGMA54_INTERACT_3"/>
    <property type="match status" value="1"/>
</dbReference>
<feature type="domain" description="Sigma-54 factor interaction" evidence="8">
    <location>
        <begin position="140"/>
        <end position="369"/>
    </location>
</feature>
<dbReference type="EMBL" id="MFGW01000176">
    <property type="protein sequence ID" value="OGF62750.1"/>
    <property type="molecule type" value="Genomic_DNA"/>
</dbReference>
<organism evidence="10 11">
    <name type="scientific">Candidatus Fischerbacteria bacterium RBG_13_37_8</name>
    <dbReference type="NCBI Taxonomy" id="1817863"/>
    <lineage>
        <taxon>Bacteria</taxon>
        <taxon>Candidatus Fischeribacteriota</taxon>
    </lineage>
</organism>
<keyword evidence="3" id="KW-0067">ATP-binding</keyword>
<dbReference type="SUPFAM" id="SSF46689">
    <property type="entry name" value="Homeodomain-like"/>
    <property type="match status" value="1"/>
</dbReference>
<name>A0A1F5VHF2_9BACT</name>
<evidence type="ECO:0000256" key="2">
    <source>
        <dbReference type="ARBA" id="ARBA00022741"/>
    </source>
</evidence>
<dbReference type="PROSITE" id="PS50110">
    <property type="entry name" value="RESPONSE_REGULATORY"/>
    <property type="match status" value="1"/>
</dbReference>
<evidence type="ECO:0000259" key="8">
    <source>
        <dbReference type="PROSITE" id="PS50045"/>
    </source>
</evidence>
<dbReference type="CDD" id="cd00009">
    <property type="entry name" value="AAA"/>
    <property type="match status" value="1"/>
</dbReference>
<dbReference type="SMART" id="SM00382">
    <property type="entry name" value="AAA"/>
    <property type="match status" value="1"/>
</dbReference>
<dbReference type="PROSITE" id="PS00675">
    <property type="entry name" value="SIGMA54_INTERACT_1"/>
    <property type="match status" value="1"/>
</dbReference>
<evidence type="ECO:0000256" key="3">
    <source>
        <dbReference type="ARBA" id="ARBA00022840"/>
    </source>
</evidence>
<evidence type="ECO:0000313" key="11">
    <source>
        <dbReference type="Proteomes" id="UP000178943"/>
    </source>
</evidence>
<evidence type="ECO:0000256" key="4">
    <source>
        <dbReference type="ARBA" id="ARBA00023015"/>
    </source>
</evidence>
<dbReference type="Proteomes" id="UP000178943">
    <property type="component" value="Unassembled WGS sequence"/>
</dbReference>
<keyword evidence="5" id="KW-0238">DNA-binding</keyword>
<dbReference type="FunFam" id="3.40.50.2300:FF:000018">
    <property type="entry name" value="DNA-binding transcriptional regulator NtrC"/>
    <property type="match status" value="1"/>
</dbReference>
<dbReference type="InterPro" id="IPR002078">
    <property type="entry name" value="Sigma_54_int"/>
</dbReference>
<dbReference type="Pfam" id="PF25601">
    <property type="entry name" value="AAA_lid_14"/>
    <property type="match status" value="1"/>
</dbReference>
<evidence type="ECO:0000256" key="7">
    <source>
        <dbReference type="PROSITE-ProRule" id="PRU00169"/>
    </source>
</evidence>
<evidence type="ECO:0000259" key="9">
    <source>
        <dbReference type="PROSITE" id="PS50110"/>
    </source>
</evidence>
<dbReference type="GO" id="GO:0005524">
    <property type="term" value="F:ATP binding"/>
    <property type="evidence" value="ECO:0007669"/>
    <property type="project" value="UniProtKB-KW"/>
</dbReference>
<dbReference type="AlphaFoldDB" id="A0A1F5VHF2"/>
<dbReference type="PANTHER" id="PTHR32071">
    <property type="entry name" value="TRANSCRIPTIONAL REGULATORY PROTEIN"/>
    <property type="match status" value="1"/>
</dbReference>
<dbReference type="Gene3D" id="1.10.8.60">
    <property type="match status" value="1"/>
</dbReference>
<dbReference type="InterPro" id="IPR025662">
    <property type="entry name" value="Sigma_54_int_dom_ATP-bd_1"/>
</dbReference>